<protein>
    <submittedName>
        <fullName evidence="2">Uncharacterized protein</fullName>
    </submittedName>
</protein>
<name>A0A2Z6SKL6_9GLOM</name>
<reference evidence="2 3" key="1">
    <citation type="submission" date="2017-11" db="EMBL/GenBank/DDBJ databases">
        <title>The genome of Rhizophagus clarus HR1 reveals common genetic basis of auxotrophy among arbuscular mycorrhizal fungi.</title>
        <authorList>
            <person name="Kobayashi Y."/>
        </authorList>
    </citation>
    <scope>NUCLEOTIDE SEQUENCE [LARGE SCALE GENOMIC DNA]</scope>
    <source>
        <strain evidence="2 3">HR1</strain>
    </source>
</reference>
<comment type="caution">
    <text evidence="2">The sequence shown here is derived from an EMBL/GenBank/DDBJ whole genome shotgun (WGS) entry which is preliminary data.</text>
</comment>
<feature type="compositionally biased region" description="Acidic residues" evidence="1">
    <location>
        <begin position="59"/>
        <end position="78"/>
    </location>
</feature>
<dbReference type="EMBL" id="BEXD01004104">
    <property type="protein sequence ID" value="GBC06859.1"/>
    <property type="molecule type" value="Genomic_DNA"/>
</dbReference>
<accession>A0A2Z6SKL6</accession>
<dbReference type="Proteomes" id="UP000247702">
    <property type="component" value="Unassembled WGS sequence"/>
</dbReference>
<sequence>MASRSAVTIRSLKVLGLVTGVKTSISGKSEDAMGAQKGAGEVSDIQAIKGIDVFTYSTIDDENDGEDDDEEDDDDRSDDDEHRGG</sequence>
<evidence type="ECO:0000313" key="2">
    <source>
        <dbReference type="EMBL" id="GBC06859.1"/>
    </source>
</evidence>
<feature type="region of interest" description="Disordered" evidence="1">
    <location>
        <begin position="56"/>
        <end position="85"/>
    </location>
</feature>
<keyword evidence="3" id="KW-1185">Reference proteome</keyword>
<dbReference type="AlphaFoldDB" id="A0A2Z6SKL6"/>
<evidence type="ECO:0000256" key="1">
    <source>
        <dbReference type="SAM" id="MobiDB-lite"/>
    </source>
</evidence>
<evidence type="ECO:0000313" key="3">
    <source>
        <dbReference type="Proteomes" id="UP000247702"/>
    </source>
</evidence>
<organism evidence="2 3">
    <name type="scientific">Rhizophagus clarus</name>
    <dbReference type="NCBI Taxonomy" id="94130"/>
    <lineage>
        <taxon>Eukaryota</taxon>
        <taxon>Fungi</taxon>
        <taxon>Fungi incertae sedis</taxon>
        <taxon>Mucoromycota</taxon>
        <taxon>Glomeromycotina</taxon>
        <taxon>Glomeromycetes</taxon>
        <taxon>Glomerales</taxon>
        <taxon>Glomeraceae</taxon>
        <taxon>Rhizophagus</taxon>
    </lineage>
</organism>
<proteinExistence type="predicted"/>
<gene>
    <name evidence="2" type="ORF">RclHR1_00710010</name>
</gene>